<gene>
    <name evidence="1" type="ORF">Q3V30_03780</name>
</gene>
<reference evidence="1 2" key="1">
    <citation type="submission" date="2023-07" db="EMBL/GenBank/DDBJ databases">
        <title>Pathogenic bacteria of pear tree diseases.</title>
        <authorList>
            <person name="Zhang Z."/>
            <person name="He L."/>
            <person name="Huang R."/>
        </authorList>
    </citation>
    <scope>NUCLEOTIDE SEQUENCE [LARGE SCALE GENOMIC DNA]</scope>
    <source>
        <strain evidence="1 2">DE2</strain>
    </source>
</reference>
<accession>A0AA50HRB5</accession>
<keyword evidence="2" id="KW-1185">Reference proteome</keyword>
<protein>
    <submittedName>
        <fullName evidence="1">Uncharacterized protein</fullName>
    </submittedName>
</protein>
<organism evidence="1 2">
    <name type="scientific">Erwinia pyri</name>
    <dbReference type="NCBI Taxonomy" id="3062598"/>
    <lineage>
        <taxon>Bacteria</taxon>
        <taxon>Pseudomonadati</taxon>
        <taxon>Pseudomonadota</taxon>
        <taxon>Gammaproteobacteria</taxon>
        <taxon>Enterobacterales</taxon>
        <taxon>Erwiniaceae</taxon>
        <taxon>Erwinia</taxon>
    </lineage>
</organism>
<proteinExistence type="predicted"/>
<evidence type="ECO:0000313" key="1">
    <source>
        <dbReference type="EMBL" id="WLS79643.1"/>
    </source>
</evidence>
<dbReference type="RefSeq" id="WP_306210618.1">
    <property type="nucleotide sequence ID" value="NZ_CP132353.1"/>
</dbReference>
<sequence length="113" mass="12642">MKTKLLAILILVVIAIALFLALKPHQQNPHYFAAACVMINDIGEPTSQEQFMAKLQEVIMNENASYAFDKVEFDSYSARGASKRYYALTPEQQALTRQGMNACLKIMLPADKS</sequence>
<dbReference type="KEGG" id="epi:Q3V30_03780"/>
<evidence type="ECO:0000313" key="2">
    <source>
        <dbReference type="Proteomes" id="UP001228139"/>
    </source>
</evidence>
<name>A0AA50HRB5_9GAMM</name>
<dbReference type="Proteomes" id="UP001228139">
    <property type="component" value="Chromosome"/>
</dbReference>
<dbReference type="EMBL" id="CP132353">
    <property type="protein sequence ID" value="WLS79643.1"/>
    <property type="molecule type" value="Genomic_DNA"/>
</dbReference>
<dbReference type="AlphaFoldDB" id="A0AA50HRB5"/>